<name>A0ABN8W2F4_9BACT</name>
<feature type="transmembrane region" description="Helical" evidence="1">
    <location>
        <begin position="234"/>
        <end position="257"/>
    </location>
</feature>
<keyword evidence="1" id="KW-0472">Membrane</keyword>
<protein>
    <submittedName>
        <fullName evidence="2">Uncharacterized protein</fullName>
    </submittedName>
</protein>
<dbReference type="RefSeq" id="WP_282011145.1">
    <property type="nucleotide sequence ID" value="NZ_OX336137.1"/>
</dbReference>
<dbReference type="EMBL" id="OX336137">
    <property type="protein sequence ID" value="CAI2718240.1"/>
    <property type="molecule type" value="Genomic_DNA"/>
</dbReference>
<organism evidence="2 3">
    <name type="scientific">Nitrospina watsonii</name>
    <dbReference type="NCBI Taxonomy" id="1323948"/>
    <lineage>
        <taxon>Bacteria</taxon>
        <taxon>Pseudomonadati</taxon>
        <taxon>Nitrospinota/Tectimicrobiota group</taxon>
        <taxon>Nitrospinota</taxon>
        <taxon>Nitrospinia</taxon>
        <taxon>Nitrospinales</taxon>
        <taxon>Nitrospinaceae</taxon>
        <taxon>Nitrospina</taxon>
    </lineage>
</organism>
<feature type="transmembrane region" description="Helical" evidence="1">
    <location>
        <begin position="6"/>
        <end position="26"/>
    </location>
</feature>
<keyword evidence="3" id="KW-1185">Reference proteome</keyword>
<evidence type="ECO:0000313" key="3">
    <source>
        <dbReference type="Proteomes" id="UP001157733"/>
    </source>
</evidence>
<gene>
    <name evidence="2" type="ORF">NSPWAT_1381</name>
</gene>
<evidence type="ECO:0000256" key="1">
    <source>
        <dbReference type="SAM" id="Phobius"/>
    </source>
</evidence>
<keyword evidence="1" id="KW-0812">Transmembrane</keyword>
<evidence type="ECO:0000313" key="2">
    <source>
        <dbReference type="EMBL" id="CAI2718240.1"/>
    </source>
</evidence>
<dbReference type="Proteomes" id="UP001157733">
    <property type="component" value="Chromosome"/>
</dbReference>
<accession>A0ABN8W2F4</accession>
<proteinExistence type="predicted"/>
<keyword evidence="1" id="KW-1133">Transmembrane helix</keyword>
<feature type="transmembrane region" description="Helical" evidence="1">
    <location>
        <begin position="138"/>
        <end position="155"/>
    </location>
</feature>
<feature type="transmembrane region" description="Helical" evidence="1">
    <location>
        <begin position="199"/>
        <end position="222"/>
    </location>
</feature>
<sequence>MNLSNPLRIVCLILALFVAPGCVKVFENDHDLQAQKALKDLMAIQDQFRQKNQRYAKNLVEIEDYQLEYHSGIVYLEIESADQNKYRAIALPAESSTARVFAYDTEQGGYYEMPEEEVASYVLGALNYIRNEQRQKRVIDVVSGVLMVVLIGMGFKLHGLYKGPNSGWALVPYFLTIPPLVMSVAAMNHMNRDIMMTPLLQGLIFGSIALAGLALVGSMMSFNKIPPGDNRSALAGVALCSLMIAVFNIGVLVQTYIKYSEPPSLRDTYFIPAPPRPR</sequence>
<reference evidence="2 3" key="1">
    <citation type="submission" date="2022-09" db="EMBL/GenBank/DDBJ databases">
        <authorList>
            <person name="Kop L."/>
        </authorList>
    </citation>
    <scope>NUCLEOTIDE SEQUENCE [LARGE SCALE GENOMIC DNA]</scope>
    <source>
        <strain evidence="2 3">347</strain>
    </source>
</reference>
<feature type="transmembrane region" description="Helical" evidence="1">
    <location>
        <begin position="167"/>
        <end position="187"/>
    </location>
</feature>